<keyword evidence="2 7" id="KW-0132">Cell division</keyword>
<proteinExistence type="inferred from homology"/>
<gene>
    <name evidence="7" type="primary">minC</name>
    <name evidence="10" type="ORF">SAMN04515677_10485</name>
</gene>
<feature type="domain" description="Septum formation inhibitor MinC C-terminal" evidence="8">
    <location>
        <begin position="120"/>
        <end position="217"/>
    </location>
</feature>
<dbReference type="HAMAP" id="MF_00267">
    <property type="entry name" value="MinC"/>
    <property type="match status" value="1"/>
</dbReference>
<evidence type="ECO:0000313" key="11">
    <source>
        <dbReference type="Proteomes" id="UP000199068"/>
    </source>
</evidence>
<dbReference type="InterPro" id="IPR013033">
    <property type="entry name" value="MinC"/>
</dbReference>
<dbReference type="InterPro" id="IPR007874">
    <property type="entry name" value="MinC_N"/>
</dbReference>
<reference evidence="10 11" key="1">
    <citation type="submission" date="2016-10" db="EMBL/GenBank/DDBJ databases">
        <authorList>
            <person name="de Groot N.N."/>
        </authorList>
    </citation>
    <scope>NUCLEOTIDE SEQUENCE [LARGE SCALE GENOMIC DNA]</scope>
    <source>
        <strain evidence="10 11">DSM 797</strain>
    </source>
</reference>
<evidence type="ECO:0000256" key="3">
    <source>
        <dbReference type="ARBA" id="ARBA00023210"/>
    </source>
</evidence>
<dbReference type="GO" id="GO:0051302">
    <property type="term" value="P:regulation of cell division"/>
    <property type="evidence" value="ECO:0007669"/>
    <property type="project" value="InterPro"/>
</dbReference>
<comment type="similarity">
    <text evidence="1 7">Belongs to the MinC family.</text>
</comment>
<dbReference type="InterPro" id="IPR036145">
    <property type="entry name" value="MinC_C_sf"/>
</dbReference>
<dbReference type="InterPro" id="IPR005526">
    <property type="entry name" value="Septum_form_inhib_MinC_C"/>
</dbReference>
<keyword evidence="11" id="KW-1185">Reference proteome</keyword>
<evidence type="ECO:0000256" key="5">
    <source>
        <dbReference type="ARBA" id="ARBA00025606"/>
    </source>
</evidence>
<evidence type="ECO:0000256" key="4">
    <source>
        <dbReference type="ARBA" id="ARBA00023306"/>
    </source>
</evidence>
<dbReference type="SUPFAM" id="SSF63848">
    <property type="entry name" value="Cell-division inhibitor MinC, C-terminal domain"/>
    <property type="match status" value="1"/>
</dbReference>
<evidence type="ECO:0000256" key="2">
    <source>
        <dbReference type="ARBA" id="ARBA00022618"/>
    </source>
</evidence>
<dbReference type="Gene3D" id="2.160.20.70">
    <property type="match status" value="1"/>
</dbReference>
<dbReference type="PANTHER" id="PTHR34108:SF1">
    <property type="entry name" value="SEPTUM SITE-DETERMINING PROTEIN MINC"/>
    <property type="match status" value="1"/>
</dbReference>
<comment type="function">
    <text evidence="5 7">Cell division inhibitor that blocks the formation of polar Z ring septums. Rapidly oscillates between the poles of the cell to destabilize FtsZ filaments that have formed before they mature into polar Z rings. Prevents FtsZ polymerization.</text>
</comment>
<dbReference type="GO" id="GO:0000917">
    <property type="term" value="P:division septum assembly"/>
    <property type="evidence" value="ECO:0007669"/>
    <property type="project" value="UniProtKB-KW"/>
</dbReference>
<evidence type="ECO:0000259" key="8">
    <source>
        <dbReference type="Pfam" id="PF03775"/>
    </source>
</evidence>
<dbReference type="GO" id="GO:0000902">
    <property type="term" value="P:cell morphogenesis"/>
    <property type="evidence" value="ECO:0007669"/>
    <property type="project" value="InterPro"/>
</dbReference>
<feature type="domain" description="Septum formation inhibitor MinC N-terminal" evidence="9">
    <location>
        <begin position="12"/>
        <end position="64"/>
    </location>
</feature>
<dbReference type="Proteomes" id="UP000199068">
    <property type="component" value="Unassembled WGS sequence"/>
</dbReference>
<dbReference type="AlphaFoldDB" id="A0A1G9NU19"/>
<protein>
    <recommendedName>
        <fullName evidence="7">Probable septum site-determining protein MinC</fullName>
    </recommendedName>
</protein>
<evidence type="ECO:0000256" key="7">
    <source>
        <dbReference type="HAMAP-Rule" id="MF_00267"/>
    </source>
</evidence>
<dbReference type="InterPro" id="IPR016098">
    <property type="entry name" value="CAP/MinC_C"/>
</dbReference>
<dbReference type="PANTHER" id="PTHR34108">
    <property type="entry name" value="SEPTUM SITE-DETERMINING PROTEIN MINC"/>
    <property type="match status" value="1"/>
</dbReference>
<accession>A0A1G9NU19</accession>
<dbReference type="EMBL" id="FNGW01000004">
    <property type="protein sequence ID" value="SDL89889.1"/>
    <property type="molecule type" value="Genomic_DNA"/>
</dbReference>
<evidence type="ECO:0000256" key="1">
    <source>
        <dbReference type="ARBA" id="ARBA00006291"/>
    </source>
</evidence>
<dbReference type="Pfam" id="PF05209">
    <property type="entry name" value="MinC_N"/>
    <property type="match status" value="1"/>
</dbReference>
<evidence type="ECO:0000313" key="10">
    <source>
        <dbReference type="EMBL" id="SDL89889.1"/>
    </source>
</evidence>
<evidence type="ECO:0000256" key="6">
    <source>
        <dbReference type="ARBA" id="ARBA00046874"/>
    </source>
</evidence>
<keyword evidence="3 7" id="KW-0717">Septation</keyword>
<dbReference type="RefSeq" id="WP_092725394.1">
    <property type="nucleotide sequence ID" value="NZ_FNGW01000004.1"/>
</dbReference>
<comment type="subunit">
    <text evidence="6 7">Interacts with MinD and FtsZ.</text>
</comment>
<sequence length="225" mass="24635">MSLKDFEARELVEFKGSKAGIIVNIKRSASFDEIQQSIIERLESSVGFFSGAKICAINCECLSDIQIICIKDYISSRFDVEFVEEYEKRQMSEFKTKYVNNLRSGENVEFDGDVVVLLDMKSGSQVSSTSNVVVMGNIDPGARVVANGNVIVMGSVKGFIHAGALGNENAYVVANDLNAKVLQIAQNIAEAPDDESYEEKIIKPEIALVSEGTIVIESYASKIVK</sequence>
<evidence type="ECO:0000259" key="9">
    <source>
        <dbReference type="Pfam" id="PF05209"/>
    </source>
</evidence>
<dbReference type="GO" id="GO:1901891">
    <property type="term" value="P:regulation of cell septum assembly"/>
    <property type="evidence" value="ECO:0007669"/>
    <property type="project" value="InterPro"/>
</dbReference>
<dbReference type="STRING" id="1121325.SAMN04515677_10485"/>
<organism evidence="10 11">
    <name type="scientific">Romboutsia lituseburensis DSM 797</name>
    <dbReference type="NCBI Taxonomy" id="1121325"/>
    <lineage>
        <taxon>Bacteria</taxon>
        <taxon>Bacillati</taxon>
        <taxon>Bacillota</taxon>
        <taxon>Clostridia</taxon>
        <taxon>Peptostreptococcales</taxon>
        <taxon>Peptostreptococcaceae</taxon>
        <taxon>Romboutsia</taxon>
    </lineage>
</organism>
<name>A0A1G9NU19_9FIRM</name>
<dbReference type="Pfam" id="PF03775">
    <property type="entry name" value="MinC_C"/>
    <property type="match status" value="1"/>
</dbReference>
<keyword evidence="4 7" id="KW-0131">Cell cycle</keyword>